<gene>
    <name evidence="2" type="ORF">S01H4_12726</name>
</gene>
<evidence type="ECO:0000256" key="1">
    <source>
        <dbReference type="SAM" id="MobiDB-lite"/>
    </source>
</evidence>
<dbReference type="EMBL" id="BART01005493">
    <property type="protein sequence ID" value="GAG66620.1"/>
    <property type="molecule type" value="Genomic_DNA"/>
</dbReference>
<feature type="region of interest" description="Disordered" evidence="1">
    <location>
        <begin position="112"/>
        <end position="164"/>
    </location>
</feature>
<dbReference type="SUPFAM" id="SSF55144">
    <property type="entry name" value="LigT-like"/>
    <property type="match status" value="1"/>
</dbReference>
<sequence>MVRQVIEGISNKLPPVRGKIGGTGQFAVEEMSERVPVFATFDSPGLESWRSQLLSALDAVGVGMLDGHGYQPHITLAYWDEPGNLPVLDGRELILDSLSLVWDGRREDYSLTGTDVKGGPGSGHHGHTGRPGKRGGSAAGTSTTYGAGTPPSKNDTGISPDGRDLRAEKMFNEGLSTAGVSLAYLGAEDDEVGQIKDGIVTGLSERSGESYEDCNA</sequence>
<comment type="caution">
    <text evidence="2">The sequence shown here is derived from an EMBL/GenBank/DDBJ whole genome shotgun (WGS) entry which is preliminary data.</text>
</comment>
<feature type="compositionally biased region" description="Basic residues" evidence="1">
    <location>
        <begin position="124"/>
        <end position="133"/>
    </location>
</feature>
<accession>X0ZAU4</accession>
<reference evidence="2" key="1">
    <citation type="journal article" date="2014" name="Front. Microbiol.">
        <title>High frequency of phylogenetically diverse reductive dehalogenase-homologous genes in deep subseafloor sedimentary metagenomes.</title>
        <authorList>
            <person name="Kawai M."/>
            <person name="Futagami T."/>
            <person name="Toyoda A."/>
            <person name="Takaki Y."/>
            <person name="Nishi S."/>
            <person name="Hori S."/>
            <person name="Arai W."/>
            <person name="Tsubouchi T."/>
            <person name="Morono Y."/>
            <person name="Uchiyama I."/>
            <person name="Ito T."/>
            <person name="Fujiyama A."/>
            <person name="Inagaki F."/>
            <person name="Takami H."/>
        </authorList>
    </citation>
    <scope>NUCLEOTIDE SEQUENCE</scope>
    <source>
        <strain evidence="2">Expedition CK06-06</strain>
    </source>
</reference>
<dbReference type="AlphaFoldDB" id="X0ZAU4"/>
<protein>
    <submittedName>
        <fullName evidence="2">Uncharacterized protein</fullName>
    </submittedName>
</protein>
<feature type="non-terminal residue" evidence="2">
    <location>
        <position position="216"/>
    </location>
</feature>
<dbReference type="InterPro" id="IPR009097">
    <property type="entry name" value="Cyclic_Pdiesterase"/>
</dbReference>
<proteinExistence type="predicted"/>
<dbReference type="Gene3D" id="3.90.1140.10">
    <property type="entry name" value="Cyclic phosphodiesterase"/>
    <property type="match status" value="1"/>
</dbReference>
<name>X0ZAU4_9ZZZZ</name>
<organism evidence="2">
    <name type="scientific">marine sediment metagenome</name>
    <dbReference type="NCBI Taxonomy" id="412755"/>
    <lineage>
        <taxon>unclassified sequences</taxon>
        <taxon>metagenomes</taxon>
        <taxon>ecological metagenomes</taxon>
    </lineage>
</organism>
<evidence type="ECO:0000313" key="2">
    <source>
        <dbReference type="EMBL" id="GAG66620.1"/>
    </source>
</evidence>
<feature type="compositionally biased region" description="Low complexity" evidence="1">
    <location>
        <begin position="139"/>
        <end position="152"/>
    </location>
</feature>